<evidence type="ECO:0000256" key="1">
    <source>
        <dbReference type="SAM" id="Phobius"/>
    </source>
</evidence>
<evidence type="ECO:0000313" key="3">
    <source>
        <dbReference type="EMBL" id="ATF63354.1"/>
    </source>
</evidence>
<reference evidence="4" key="1">
    <citation type="submission" date="2017-09" db="EMBL/GenBank/DDBJ databases">
        <title>FDA dAtabase for Regulatory Grade micrObial Sequences (FDA-ARGOS): Supporting development and validation of Infectious Disease Dx tests.</title>
        <authorList>
            <person name="Minogue T."/>
            <person name="Wolcott M."/>
            <person name="Wasieloski L."/>
            <person name="Aguilar W."/>
            <person name="Moore D."/>
            <person name="Tallon L."/>
            <person name="Sadzewicz L."/>
            <person name="Ott S."/>
            <person name="Zhao X."/>
            <person name="Nagaraj S."/>
            <person name="Vavikolanu K."/>
            <person name="Aluvathingal J."/>
            <person name="Nadendla S."/>
            <person name="Sichtig H."/>
        </authorList>
    </citation>
    <scope>NUCLEOTIDE SEQUENCE [LARGE SCALE GENOMIC DNA]</scope>
    <source>
        <strain evidence="4">FDAARGOS_369</strain>
    </source>
</reference>
<gene>
    <name evidence="3" type="ORF">CO690_06555</name>
</gene>
<proteinExistence type="predicted"/>
<evidence type="ECO:0000259" key="2">
    <source>
        <dbReference type="Pfam" id="PF13399"/>
    </source>
</evidence>
<evidence type="ECO:0000313" key="4">
    <source>
        <dbReference type="Proteomes" id="UP000218628"/>
    </source>
</evidence>
<feature type="transmembrane region" description="Helical" evidence="1">
    <location>
        <begin position="35"/>
        <end position="56"/>
    </location>
</feature>
<keyword evidence="1" id="KW-0812">Transmembrane</keyword>
<keyword evidence="1" id="KW-1133">Transmembrane helix</keyword>
<dbReference type="Gene3D" id="3.30.70.2390">
    <property type="match status" value="1"/>
</dbReference>
<accession>A0A291DG16</accession>
<dbReference type="AlphaFoldDB" id="A0A291DG16"/>
<protein>
    <submittedName>
        <fullName evidence="3">Transcriptional regulator</fullName>
    </submittedName>
</protein>
<dbReference type="RefSeq" id="WP_049340902.1">
    <property type="nucleotide sequence ID" value="NZ_CAUTFY010000024.1"/>
</dbReference>
<keyword evidence="1" id="KW-0472">Membrane</keyword>
<organism evidence="3 4">
    <name type="scientific">Rothia mucilaginosa</name>
    <dbReference type="NCBI Taxonomy" id="43675"/>
    <lineage>
        <taxon>Bacteria</taxon>
        <taxon>Bacillati</taxon>
        <taxon>Actinomycetota</taxon>
        <taxon>Actinomycetes</taxon>
        <taxon>Micrococcales</taxon>
        <taxon>Micrococcaceae</taxon>
        <taxon>Rothia</taxon>
    </lineage>
</organism>
<dbReference type="Proteomes" id="UP000218628">
    <property type="component" value="Chromosome"/>
</dbReference>
<dbReference type="EMBL" id="CP023510">
    <property type="protein sequence ID" value="ATF63354.1"/>
    <property type="molecule type" value="Genomic_DNA"/>
</dbReference>
<sequence>MSYPRDEFDEVDENTARRGTYRAVNADPAKSPKGAIPLVAAGVVGLLIGGAMYVYAPRTASPQYSASTAKSSSAPASASASSAPAKASASASATKTGLAESISVAVYNAAAPAGSASSAAALLTGYTINETANYTGVAPATSVVYYAEGYQSQAQSIASKLGITQVRQATANVEMGNHEVIVILSSDYTASATAAE</sequence>
<name>A0A291DG16_9MICC</name>
<dbReference type="Pfam" id="PF13399">
    <property type="entry name" value="LytR_C"/>
    <property type="match status" value="1"/>
</dbReference>
<dbReference type="InterPro" id="IPR027381">
    <property type="entry name" value="LytR/CpsA/Psr_C"/>
</dbReference>
<feature type="domain" description="LytR/CpsA/Psr regulator C-terminal" evidence="2">
    <location>
        <begin position="102"/>
        <end position="188"/>
    </location>
</feature>